<evidence type="ECO:0000256" key="4">
    <source>
        <dbReference type="ARBA" id="ARBA00022801"/>
    </source>
</evidence>
<dbReference type="InterPro" id="IPR001461">
    <property type="entry name" value="Aspartic_peptidase_A1"/>
</dbReference>
<sequence length="422" mass="48867">MKFRNLYWYGRIGIGTPTQYFTVIFDTGSPTLWVPSVNCPRSLCYDRNLYNSLNSSTYKTNGKYFRIDYADRDYANGIYVSDTVTIGSLSIKNQLFGQADDTRFLETDKYDGLLGLSCSTSDIRLSLCHNMWKQNLIEKPIFSFYFNANYTAEDDNELIFGGIDQTKYEGTITWVNIIHGQKDWEFLMDSINIGDKSICSKCYAIADTGTTFIVGPSIEIRKINKFIGSEYDYRRGLYTIQCNYSTHLLPVQFQINERIFQLQPNQYLIPLKNNVNVCVSVFVSIFYDLTDSHRNSLWILGDAFLTRYYSIFDLEHKRLGFAKSISYDQKQMCFDSLYNDDSTTTITTEDDSYPLDDEYANDGRSTTEMYSDVYEDDYNVNIQIERLNNKKTERYSIETFERPLEKILQIAYDGMDCAASSG</sequence>
<dbReference type="PROSITE" id="PS00141">
    <property type="entry name" value="ASP_PROTEASE"/>
    <property type="match status" value="2"/>
</dbReference>
<evidence type="ECO:0000256" key="1">
    <source>
        <dbReference type="ARBA" id="ARBA00007447"/>
    </source>
</evidence>
<evidence type="ECO:0000313" key="11">
    <source>
        <dbReference type="Proteomes" id="UP000663829"/>
    </source>
</evidence>
<dbReference type="Proteomes" id="UP000681722">
    <property type="component" value="Unassembled WGS sequence"/>
</dbReference>
<protein>
    <recommendedName>
        <fullName evidence="8">Peptidase A1 domain-containing protein</fullName>
    </recommendedName>
</protein>
<name>A0A814UY08_9BILA</name>
<evidence type="ECO:0000313" key="10">
    <source>
        <dbReference type="EMBL" id="CAF3948019.1"/>
    </source>
</evidence>
<feature type="domain" description="Peptidase A1" evidence="8">
    <location>
        <begin position="8"/>
        <end position="322"/>
    </location>
</feature>
<evidence type="ECO:0000313" key="9">
    <source>
        <dbReference type="EMBL" id="CAF1183738.1"/>
    </source>
</evidence>
<dbReference type="InterPro" id="IPR001969">
    <property type="entry name" value="Aspartic_peptidase_AS"/>
</dbReference>
<keyword evidence="3 7" id="KW-0064">Aspartyl protease</keyword>
<evidence type="ECO:0000256" key="6">
    <source>
        <dbReference type="PIRSR" id="PIRSR601461-2"/>
    </source>
</evidence>
<dbReference type="GO" id="GO:0005764">
    <property type="term" value="C:lysosome"/>
    <property type="evidence" value="ECO:0007669"/>
    <property type="project" value="TreeGrafter"/>
</dbReference>
<dbReference type="CDD" id="cd05471">
    <property type="entry name" value="pepsin_like"/>
    <property type="match status" value="1"/>
</dbReference>
<dbReference type="SUPFAM" id="SSF50630">
    <property type="entry name" value="Acid proteases"/>
    <property type="match status" value="1"/>
</dbReference>
<dbReference type="EMBL" id="CAJOBC010007942">
    <property type="protein sequence ID" value="CAF3948019.1"/>
    <property type="molecule type" value="Genomic_DNA"/>
</dbReference>
<feature type="disulfide bond" evidence="6">
    <location>
        <begin position="39"/>
        <end position="44"/>
    </location>
</feature>
<dbReference type="Pfam" id="PF00026">
    <property type="entry name" value="Asp"/>
    <property type="match status" value="1"/>
</dbReference>
<organism evidence="9 11">
    <name type="scientific">Didymodactylos carnosus</name>
    <dbReference type="NCBI Taxonomy" id="1234261"/>
    <lineage>
        <taxon>Eukaryota</taxon>
        <taxon>Metazoa</taxon>
        <taxon>Spiralia</taxon>
        <taxon>Gnathifera</taxon>
        <taxon>Rotifera</taxon>
        <taxon>Eurotatoria</taxon>
        <taxon>Bdelloidea</taxon>
        <taxon>Philodinida</taxon>
        <taxon>Philodinidae</taxon>
        <taxon>Didymodactylos</taxon>
    </lineage>
</organism>
<dbReference type="InterPro" id="IPR021109">
    <property type="entry name" value="Peptidase_aspartic_dom_sf"/>
</dbReference>
<keyword evidence="6" id="KW-1015">Disulfide bond</keyword>
<dbReference type="EMBL" id="CAJNOQ010007943">
    <property type="protein sequence ID" value="CAF1183738.1"/>
    <property type="molecule type" value="Genomic_DNA"/>
</dbReference>
<evidence type="ECO:0000256" key="7">
    <source>
        <dbReference type="RuleBase" id="RU000454"/>
    </source>
</evidence>
<dbReference type="AlphaFoldDB" id="A0A814UY08"/>
<feature type="active site" evidence="5">
    <location>
        <position position="26"/>
    </location>
</feature>
<dbReference type="GO" id="GO:0006508">
    <property type="term" value="P:proteolysis"/>
    <property type="evidence" value="ECO:0007669"/>
    <property type="project" value="UniProtKB-KW"/>
</dbReference>
<evidence type="ECO:0000256" key="5">
    <source>
        <dbReference type="PIRSR" id="PIRSR601461-1"/>
    </source>
</evidence>
<comment type="caution">
    <text evidence="9">The sequence shown here is derived from an EMBL/GenBank/DDBJ whole genome shotgun (WGS) entry which is preliminary data.</text>
</comment>
<keyword evidence="2 7" id="KW-0645">Protease</keyword>
<dbReference type="PRINTS" id="PR00792">
    <property type="entry name" value="PEPSIN"/>
</dbReference>
<dbReference type="OrthoDB" id="771136at2759"/>
<evidence type="ECO:0000256" key="2">
    <source>
        <dbReference type="ARBA" id="ARBA00022670"/>
    </source>
</evidence>
<keyword evidence="11" id="KW-1185">Reference proteome</keyword>
<reference evidence="9" key="1">
    <citation type="submission" date="2021-02" db="EMBL/GenBank/DDBJ databases">
        <authorList>
            <person name="Nowell W R."/>
        </authorList>
    </citation>
    <scope>NUCLEOTIDE SEQUENCE</scope>
</reference>
<comment type="similarity">
    <text evidence="1 7">Belongs to the peptidase A1 family.</text>
</comment>
<dbReference type="Gene3D" id="2.40.70.10">
    <property type="entry name" value="Acid Proteases"/>
    <property type="match status" value="2"/>
</dbReference>
<feature type="active site" evidence="5">
    <location>
        <position position="207"/>
    </location>
</feature>
<dbReference type="InterPro" id="IPR034164">
    <property type="entry name" value="Pepsin-like_dom"/>
</dbReference>
<evidence type="ECO:0000256" key="3">
    <source>
        <dbReference type="ARBA" id="ARBA00022750"/>
    </source>
</evidence>
<dbReference type="PANTHER" id="PTHR47966:SF51">
    <property type="entry name" value="BETA-SITE APP-CLEAVING ENZYME, ISOFORM A-RELATED"/>
    <property type="match status" value="1"/>
</dbReference>
<keyword evidence="4 7" id="KW-0378">Hydrolase</keyword>
<accession>A0A814UY08</accession>
<dbReference type="GO" id="GO:0004190">
    <property type="term" value="F:aspartic-type endopeptidase activity"/>
    <property type="evidence" value="ECO:0007669"/>
    <property type="project" value="UniProtKB-KW"/>
</dbReference>
<dbReference type="Proteomes" id="UP000663829">
    <property type="component" value="Unassembled WGS sequence"/>
</dbReference>
<gene>
    <name evidence="9" type="ORF">GPM918_LOCUS22839</name>
    <name evidence="10" type="ORF">SRO942_LOCUS22836</name>
</gene>
<dbReference type="PROSITE" id="PS51767">
    <property type="entry name" value="PEPTIDASE_A1"/>
    <property type="match status" value="1"/>
</dbReference>
<proteinExistence type="inferred from homology"/>
<dbReference type="InterPro" id="IPR033121">
    <property type="entry name" value="PEPTIDASE_A1"/>
</dbReference>
<dbReference type="FunFam" id="2.40.70.10:FF:000115">
    <property type="entry name" value="Lysosomal aspartic protease"/>
    <property type="match status" value="1"/>
</dbReference>
<dbReference type="PANTHER" id="PTHR47966">
    <property type="entry name" value="BETA-SITE APP-CLEAVING ENZYME, ISOFORM A-RELATED"/>
    <property type="match status" value="1"/>
</dbReference>
<evidence type="ECO:0000259" key="8">
    <source>
        <dbReference type="PROSITE" id="PS51767"/>
    </source>
</evidence>